<dbReference type="AlphaFoldDB" id="A0A8H6AG63"/>
<dbReference type="Gene3D" id="3.40.50.720">
    <property type="entry name" value="NAD(P)-binding Rossmann-like Domain"/>
    <property type="match status" value="1"/>
</dbReference>
<dbReference type="EMBL" id="SPNV01000004">
    <property type="protein sequence ID" value="KAF5866862.1"/>
    <property type="molecule type" value="Genomic_DNA"/>
</dbReference>
<keyword evidence="2" id="KW-0521">NADP</keyword>
<organism evidence="4 5">
    <name type="scientific">Petromyces alliaceus</name>
    <name type="common">Aspergillus alliaceus</name>
    <dbReference type="NCBI Taxonomy" id="209559"/>
    <lineage>
        <taxon>Eukaryota</taxon>
        <taxon>Fungi</taxon>
        <taxon>Dikarya</taxon>
        <taxon>Ascomycota</taxon>
        <taxon>Pezizomycotina</taxon>
        <taxon>Eurotiomycetes</taxon>
        <taxon>Eurotiomycetidae</taxon>
        <taxon>Eurotiales</taxon>
        <taxon>Aspergillaceae</taxon>
        <taxon>Aspergillus</taxon>
        <taxon>Aspergillus subgen. Circumdati</taxon>
    </lineage>
</organism>
<accession>A0A8H6AG63</accession>
<dbReference type="PANTHER" id="PTHR48107:SF7">
    <property type="entry name" value="RE15974P"/>
    <property type="match status" value="1"/>
</dbReference>
<name>A0A8H6AG63_PETAA</name>
<dbReference type="PANTHER" id="PTHR48107">
    <property type="entry name" value="NADPH-DEPENDENT ALDEHYDE REDUCTASE-LIKE PROTEIN, CHLOROPLASTIC-RELATED"/>
    <property type="match status" value="1"/>
</dbReference>
<dbReference type="GO" id="GO:0016614">
    <property type="term" value="F:oxidoreductase activity, acting on CH-OH group of donors"/>
    <property type="evidence" value="ECO:0007669"/>
    <property type="project" value="UniProtKB-ARBA"/>
</dbReference>
<protein>
    <submittedName>
        <fullName evidence="4">Uncharacterized protein</fullName>
    </submittedName>
</protein>
<reference evidence="4 5" key="1">
    <citation type="submission" date="2019-04" db="EMBL/GenBank/DDBJ databases">
        <title>Aspergillus burnettii sp. nov., novel species from soil in southeast Queensland.</title>
        <authorList>
            <person name="Gilchrist C.L.M."/>
            <person name="Pitt J.I."/>
            <person name="Lange L."/>
            <person name="Lacey H.J."/>
            <person name="Vuong D."/>
            <person name="Midgley D.J."/>
            <person name="Greenfield P."/>
            <person name="Bradbury M."/>
            <person name="Lacey E."/>
            <person name="Busk P.K."/>
            <person name="Pilgaard B."/>
            <person name="Chooi Y.H."/>
            <person name="Piggott A.M."/>
        </authorList>
    </citation>
    <scope>NUCLEOTIDE SEQUENCE [LARGE SCALE GENOMIC DNA]</scope>
    <source>
        <strain evidence="4 5">FRR 5400</strain>
    </source>
</reference>
<dbReference type="PRINTS" id="PR00081">
    <property type="entry name" value="GDHRDH"/>
</dbReference>
<dbReference type="InterPro" id="IPR020904">
    <property type="entry name" value="Sc_DH/Rdtase_CS"/>
</dbReference>
<comment type="similarity">
    <text evidence="1">Belongs to the short-chain dehydrogenases/reductases (SDR) family.</text>
</comment>
<dbReference type="InterPro" id="IPR036291">
    <property type="entry name" value="NAD(P)-bd_dom_sf"/>
</dbReference>
<dbReference type="FunFam" id="3.40.50.720:FF:000084">
    <property type="entry name" value="Short-chain dehydrogenase reductase"/>
    <property type="match status" value="1"/>
</dbReference>
<dbReference type="Pfam" id="PF13561">
    <property type="entry name" value="adh_short_C2"/>
    <property type="match status" value="1"/>
</dbReference>
<dbReference type="PROSITE" id="PS00061">
    <property type="entry name" value="ADH_SHORT"/>
    <property type="match status" value="1"/>
</dbReference>
<evidence type="ECO:0000313" key="4">
    <source>
        <dbReference type="EMBL" id="KAF5866862.1"/>
    </source>
</evidence>
<keyword evidence="5" id="KW-1185">Reference proteome</keyword>
<dbReference type="PRINTS" id="PR00080">
    <property type="entry name" value="SDRFAMILY"/>
</dbReference>
<evidence type="ECO:0000313" key="5">
    <source>
        <dbReference type="Proteomes" id="UP000541154"/>
    </source>
</evidence>
<evidence type="ECO:0000256" key="3">
    <source>
        <dbReference type="ARBA" id="ARBA00023002"/>
    </source>
</evidence>
<evidence type="ECO:0000256" key="1">
    <source>
        <dbReference type="ARBA" id="ARBA00006484"/>
    </source>
</evidence>
<dbReference type="GO" id="GO:0044550">
    <property type="term" value="P:secondary metabolite biosynthetic process"/>
    <property type="evidence" value="ECO:0007669"/>
    <property type="project" value="UniProtKB-ARBA"/>
</dbReference>
<comment type="caution">
    <text evidence="4">The sequence shown here is derived from an EMBL/GenBank/DDBJ whole genome shotgun (WGS) entry which is preliminary data.</text>
</comment>
<dbReference type="SUPFAM" id="SSF51735">
    <property type="entry name" value="NAD(P)-binding Rossmann-fold domains"/>
    <property type="match status" value="1"/>
</dbReference>
<dbReference type="InterPro" id="IPR002347">
    <property type="entry name" value="SDR_fam"/>
</dbReference>
<gene>
    <name evidence="4" type="ORF">ETB97_008666</name>
</gene>
<keyword evidence="3" id="KW-0560">Oxidoreductase</keyword>
<dbReference type="Proteomes" id="UP000541154">
    <property type="component" value="Unassembled WGS sequence"/>
</dbReference>
<sequence>MLPTDQPKDILGMIDVYSYFHLTNIEREIMRETTQSRGQLPSLSPNLIGKVAIVTGSSKYIVASTLRGATVIITYTSEKSHGGAITVSRAIEETESGGKGIIVQANITSAVDREALVDAAVQASPNKAIDILIHNAGNGDDAYLKDISEEFFEQLVGVNLKAPIFLTQAAVPHMPRGGRVVLITSAAARMGVAQTTVYAAGKAGMESLARVWATELGQSHGITVNCVSPGPIATEQFHNSAPEFKEALQPMIESTPAEARMGEVEDIAPLVSFLCSEESRWLTGSVLSGTGGLLLF</sequence>
<evidence type="ECO:0000256" key="2">
    <source>
        <dbReference type="ARBA" id="ARBA00022857"/>
    </source>
</evidence>
<proteinExistence type="inferred from homology"/>